<dbReference type="Gene3D" id="3.40.50.2300">
    <property type="match status" value="1"/>
</dbReference>
<name>A0ABW5U3Y6_9RHOB</name>
<evidence type="ECO:0000256" key="1">
    <source>
        <dbReference type="PROSITE-ProRule" id="PRU00169"/>
    </source>
</evidence>
<dbReference type="PROSITE" id="PS50110">
    <property type="entry name" value="RESPONSE_REGULATORY"/>
    <property type="match status" value="1"/>
</dbReference>
<evidence type="ECO:0000313" key="3">
    <source>
        <dbReference type="EMBL" id="MFD2740598.1"/>
    </source>
</evidence>
<evidence type="ECO:0000313" key="4">
    <source>
        <dbReference type="Proteomes" id="UP001597474"/>
    </source>
</evidence>
<keyword evidence="4" id="KW-1185">Reference proteome</keyword>
<gene>
    <name evidence="3" type="ORF">ACFSUD_13505</name>
</gene>
<dbReference type="SUPFAM" id="SSF52172">
    <property type="entry name" value="CheY-like"/>
    <property type="match status" value="1"/>
</dbReference>
<dbReference type="InterPro" id="IPR011006">
    <property type="entry name" value="CheY-like_superfamily"/>
</dbReference>
<keyword evidence="1" id="KW-0597">Phosphoprotein</keyword>
<evidence type="ECO:0000259" key="2">
    <source>
        <dbReference type="PROSITE" id="PS50110"/>
    </source>
</evidence>
<comment type="caution">
    <text evidence="3">The sequence shown here is derived from an EMBL/GenBank/DDBJ whole genome shotgun (WGS) entry which is preliminary data.</text>
</comment>
<protein>
    <submittedName>
        <fullName evidence="3">Response regulator</fullName>
    </submittedName>
</protein>
<proteinExistence type="predicted"/>
<organism evidence="3 4">
    <name type="scientific">Sulfitobacter aestuarii</name>
    <dbReference type="NCBI Taxonomy" id="2161676"/>
    <lineage>
        <taxon>Bacteria</taxon>
        <taxon>Pseudomonadati</taxon>
        <taxon>Pseudomonadota</taxon>
        <taxon>Alphaproteobacteria</taxon>
        <taxon>Rhodobacterales</taxon>
        <taxon>Roseobacteraceae</taxon>
        <taxon>Sulfitobacter</taxon>
    </lineage>
</organism>
<sequence length="119" mass="12859">MANRVKSILIVEDEVLVGLDLTMQLEEEGYEIIGPATTLSAAADMLRGQTPDFAILDANLNGECPNAIASDLQERGIPFVYVSGYGPDYIAQHLPIAPLLQKPVRIPLLLSQIETALAQ</sequence>
<feature type="modified residue" description="4-aspartylphosphate" evidence="1">
    <location>
        <position position="57"/>
    </location>
</feature>
<dbReference type="Pfam" id="PF00072">
    <property type="entry name" value="Response_reg"/>
    <property type="match status" value="1"/>
</dbReference>
<dbReference type="InterPro" id="IPR001789">
    <property type="entry name" value="Sig_transdc_resp-reg_receiver"/>
</dbReference>
<dbReference type="Proteomes" id="UP001597474">
    <property type="component" value="Unassembled WGS sequence"/>
</dbReference>
<feature type="domain" description="Response regulatory" evidence="2">
    <location>
        <begin position="7"/>
        <end position="117"/>
    </location>
</feature>
<reference evidence="4" key="1">
    <citation type="journal article" date="2019" name="Int. J. Syst. Evol. Microbiol.">
        <title>The Global Catalogue of Microorganisms (GCM) 10K type strain sequencing project: providing services to taxonomists for standard genome sequencing and annotation.</title>
        <authorList>
            <consortium name="The Broad Institute Genomics Platform"/>
            <consortium name="The Broad Institute Genome Sequencing Center for Infectious Disease"/>
            <person name="Wu L."/>
            <person name="Ma J."/>
        </authorList>
    </citation>
    <scope>NUCLEOTIDE SEQUENCE [LARGE SCALE GENOMIC DNA]</scope>
    <source>
        <strain evidence="4">TISTR 2562</strain>
    </source>
</reference>
<dbReference type="RefSeq" id="WP_386375136.1">
    <property type="nucleotide sequence ID" value="NZ_JBHUMP010000012.1"/>
</dbReference>
<accession>A0ABW5U3Y6</accession>
<dbReference type="EMBL" id="JBHUMP010000012">
    <property type="protein sequence ID" value="MFD2740598.1"/>
    <property type="molecule type" value="Genomic_DNA"/>
</dbReference>